<evidence type="ECO:0000313" key="8">
    <source>
        <dbReference type="Proteomes" id="UP001652625"/>
    </source>
</evidence>
<dbReference type="InterPro" id="IPR052440">
    <property type="entry name" value="Trans_Reg/Chrom_Remod"/>
</dbReference>
<evidence type="ECO:0000256" key="6">
    <source>
        <dbReference type="SAM" id="MobiDB-lite"/>
    </source>
</evidence>
<dbReference type="PANTHER" id="PTHR14955:SF4">
    <property type="entry name" value="PHD-TYPE DOMAIN-CONTAINING PROTEIN"/>
    <property type="match status" value="1"/>
</dbReference>
<dbReference type="Gene3D" id="3.30.40.10">
    <property type="entry name" value="Zinc/RING finger domain, C3HC4 (zinc finger)"/>
    <property type="match status" value="1"/>
</dbReference>
<feature type="compositionally biased region" description="Basic and acidic residues" evidence="6">
    <location>
        <begin position="494"/>
        <end position="507"/>
    </location>
</feature>
<evidence type="ECO:0000256" key="3">
    <source>
        <dbReference type="ARBA" id="ARBA00022771"/>
    </source>
</evidence>
<feature type="region of interest" description="Disordered" evidence="6">
    <location>
        <begin position="221"/>
        <end position="258"/>
    </location>
</feature>
<dbReference type="InterPro" id="IPR001965">
    <property type="entry name" value="Znf_PHD"/>
</dbReference>
<evidence type="ECO:0000256" key="2">
    <source>
        <dbReference type="ARBA" id="ARBA00022723"/>
    </source>
</evidence>
<evidence type="ECO:0000313" key="9">
    <source>
        <dbReference type="RefSeq" id="XP_065659070.1"/>
    </source>
</evidence>
<evidence type="ECO:0000259" key="7">
    <source>
        <dbReference type="PROSITE" id="PS51805"/>
    </source>
</evidence>
<keyword evidence="1" id="KW-0597">Phosphoprotein</keyword>
<feature type="domain" description="PHD-type" evidence="7">
    <location>
        <begin position="780"/>
        <end position="895"/>
    </location>
</feature>
<keyword evidence="8" id="KW-1185">Reference proteome</keyword>
<feature type="region of interest" description="Disordered" evidence="6">
    <location>
        <begin position="450"/>
        <end position="507"/>
    </location>
</feature>
<dbReference type="PROSITE" id="PS51805">
    <property type="entry name" value="EPHD"/>
    <property type="match status" value="1"/>
</dbReference>
<feature type="coiled-coil region" evidence="5">
    <location>
        <begin position="535"/>
        <end position="569"/>
    </location>
</feature>
<keyword evidence="3" id="KW-0863">Zinc-finger</keyword>
<evidence type="ECO:0000256" key="4">
    <source>
        <dbReference type="ARBA" id="ARBA00022833"/>
    </source>
</evidence>
<feature type="compositionally biased region" description="Basic and acidic residues" evidence="6">
    <location>
        <begin position="589"/>
        <end position="615"/>
    </location>
</feature>
<gene>
    <name evidence="9 10" type="primary">LOC101235136</name>
</gene>
<feature type="compositionally biased region" description="Polar residues" evidence="6">
    <location>
        <begin position="222"/>
        <end position="239"/>
    </location>
</feature>
<dbReference type="Proteomes" id="UP001652625">
    <property type="component" value="Chromosome 08"/>
</dbReference>
<keyword evidence="5" id="KW-0175">Coiled coil</keyword>
<keyword evidence="2" id="KW-0479">Metal-binding</keyword>
<proteinExistence type="predicted"/>
<feature type="compositionally biased region" description="Basic and acidic residues" evidence="6">
    <location>
        <begin position="245"/>
        <end position="258"/>
    </location>
</feature>
<dbReference type="RefSeq" id="XP_065659071.1">
    <property type="nucleotide sequence ID" value="XM_065802999.1"/>
</dbReference>
<dbReference type="Pfam" id="PF13771">
    <property type="entry name" value="zf-HC5HC2H"/>
    <property type="match status" value="1"/>
</dbReference>
<dbReference type="InterPro" id="IPR013083">
    <property type="entry name" value="Znf_RING/FYVE/PHD"/>
</dbReference>
<feature type="compositionally biased region" description="Polar residues" evidence="6">
    <location>
        <begin position="623"/>
        <end position="637"/>
    </location>
</feature>
<keyword evidence="4" id="KW-0862">Zinc</keyword>
<name>A0ABM4CBL3_HYDVU</name>
<dbReference type="SMART" id="SM00249">
    <property type="entry name" value="PHD"/>
    <property type="match status" value="1"/>
</dbReference>
<accession>A0ABM4CBL3</accession>
<dbReference type="InterPro" id="IPR034732">
    <property type="entry name" value="EPHD"/>
</dbReference>
<evidence type="ECO:0000256" key="5">
    <source>
        <dbReference type="SAM" id="Coils"/>
    </source>
</evidence>
<evidence type="ECO:0000256" key="1">
    <source>
        <dbReference type="ARBA" id="ARBA00022553"/>
    </source>
</evidence>
<evidence type="ECO:0000313" key="10">
    <source>
        <dbReference type="RefSeq" id="XP_065659071.1"/>
    </source>
</evidence>
<reference evidence="9 10" key="1">
    <citation type="submission" date="2025-05" db="UniProtKB">
        <authorList>
            <consortium name="RefSeq"/>
        </authorList>
    </citation>
    <scope>IDENTIFICATION</scope>
</reference>
<dbReference type="Gene3D" id="1.20.1270.70">
    <property type="entry name" value="Designed single chain three-helix bundle"/>
    <property type="match status" value="1"/>
</dbReference>
<sequence>MTENIDGALKVNENEGIIAVGSLAELADLLANMSSEQLKNVQLDPILYNALSQTIEPELQLPIDIPEIDMSTVSIVSDVAIPLEEIVSNAIILPNSIPISNIKAFEGAQHPLHSTVSLQNSFNINQPTEKQTEHRAKQILNLSNKEFAGESHSLNICDQHSETKNINAPIVINFPEPGIKQSFLKNLPSVTPSQPQKQLNTSVKSSIFNTNLSLLKQKEKVLSNSPHLSSPSALQNTPTAHKKSNIKDNKQSFKSGDDKELNMAKVLNFSVSKMSTVSSINSSQPHTVSTHSSIHKPQTNVRCSSFSNISKANENFQKNTARVASVYNSSCINSLKNSPQNLQHKTAAAKLVESNYSVSSSLASKSPNVASLNKNFTQNKLLVSNGKKISPNRVSQNQGCEEVDEVEEIRNAILSSKVSGEDALRELAKLEIENQMKRFKKSVPKIFKKEEQEGSPYNSSASKAEIFNKSRESSESILGKKSQNHGNQGIIHKNQSDEPRKRARPKKFDDFVFETEVKKEKFELLNQKIESSNQKVELNQKSDTLNQKIELLKEKIDPLKEKIEPLKEKVEPLKEKVEPLKEKVEPLKEKVEPLKEKNEPLKEKNEKEKIEPLKEKKNRYFFPSSSKESSKQINPSVASLPEINNKSDNSSINIKKADCLNSQHSSAEIKFEECVETQKEVCSIVKAEKEIITSNIDKHTEKKNISQLNKKKKKKSKKKSKIAFEPEVLPEHLKKQKAKQPCNPVIDLNKVRLKSAYDESNFLLDNTIEVEVFKALHRTGWECTMCGKPGNIGDLDVLFGPYKVNIRDSDDKLEVWLHRDCAIWTSTICLANQTLCGVGDALQHAAKTKCSLCSRLGATLECCSKQCRDGYHYICARQRGCTFNENFTITCPKHK</sequence>
<dbReference type="GeneID" id="101235136"/>
<dbReference type="RefSeq" id="XP_065659070.1">
    <property type="nucleotide sequence ID" value="XM_065802998.1"/>
</dbReference>
<organism evidence="8 10">
    <name type="scientific">Hydra vulgaris</name>
    <name type="common">Hydra</name>
    <name type="synonym">Hydra attenuata</name>
    <dbReference type="NCBI Taxonomy" id="6087"/>
    <lineage>
        <taxon>Eukaryota</taxon>
        <taxon>Metazoa</taxon>
        <taxon>Cnidaria</taxon>
        <taxon>Hydrozoa</taxon>
        <taxon>Hydroidolina</taxon>
        <taxon>Anthoathecata</taxon>
        <taxon>Aplanulata</taxon>
        <taxon>Hydridae</taxon>
        <taxon>Hydra</taxon>
    </lineage>
</organism>
<dbReference type="PANTHER" id="PTHR14955">
    <property type="entry name" value="RETINOIC ACID INDUCED 1/TRANSCRIPTION FACTOR 20"/>
    <property type="match status" value="1"/>
</dbReference>
<feature type="region of interest" description="Disordered" evidence="6">
    <location>
        <begin position="589"/>
        <end position="646"/>
    </location>
</feature>
<protein>
    <submittedName>
        <fullName evidence="9 10">DNA repair protein RAD50 isoform X2</fullName>
    </submittedName>
</protein>